<name>A0AAP0J645_9MAGN</name>
<organism evidence="1 2">
    <name type="scientific">Stephania yunnanensis</name>
    <dbReference type="NCBI Taxonomy" id="152371"/>
    <lineage>
        <taxon>Eukaryota</taxon>
        <taxon>Viridiplantae</taxon>
        <taxon>Streptophyta</taxon>
        <taxon>Embryophyta</taxon>
        <taxon>Tracheophyta</taxon>
        <taxon>Spermatophyta</taxon>
        <taxon>Magnoliopsida</taxon>
        <taxon>Ranunculales</taxon>
        <taxon>Menispermaceae</taxon>
        <taxon>Menispermoideae</taxon>
        <taxon>Cissampelideae</taxon>
        <taxon>Stephania</taxon>
    </lineage>
</organism>
<keyword evidence="2" id="KW-1185">Reference proteome</keyword>
<reference evidence="1 2" key="1">
    <citation type="submission" date="2024-01" db="EMBL/GenBank/DDBJ databases">
        <title>Genome assemblies of Stephania.</title>
        <authorList>
            <person name="Yang L."/>
        </authorList>
    </citation>
    <scope>NUCLEOTIDE SEQUENCE [LARGE SCALE GENOMIC DNA]</scope>
    <source>
        <strain evidence="1">YNDBR</strain>
        <tissue evidence="1">Leaf</tissue>
    </source>
</reference>
<dbReference type="Proteomes" id="UP001420932">
    <property type="component" value="Unassembled WGS sequence"/>
</dbReference>
<evidence type="ECO:0000313" key="2">
    <source>
        <dbReference type="Proteomes" id="UP001420932"/>
    </source>
</evidence>
<protein>
    <submittedName>
        <fullName evidence="1">Uncharacterized protein</fullName>
    </submittedName>
</protein>
<accession>A0AAP0J645</accession>
<dbReference type="EMBL" id="JBBNAF010000007">
    <property type="protein sequence ID" value="KAK9128412.1"/>
    <property type="molecule type" value="Genomic_DNA"/>
</dbReference>
<gene>
    <name evidence="1" type="ORF">Syun_017209</name>
</gene>
<dbReference type="AlphaFoldDB" id="A0AAP0J645"/>
<evidence type="ECO:0000313" key="1">
    <source>
        <dbReference type="EMBL" id="KAK9128412.1"/>
    </source>
</evidence>
<proteinExistence type="predicted"/>
<sequence length="66" mass="6926">MADTRGGGDAEPSGSQPLTIAKDLQRLSILASRTASHHPLYLPPCRPSAIPHGCLSPSCTLCVLMK</sequence>
<comment type="caution">
    <text evidence="1">The sequence shown here is derived from an EMBL/GenBank/DDBJ whole genome shotgun (WGS) entry which is preliminary data.</text>
</comment>